<evidence type="ECO:0000313" key="1">
    <source>
        <dbReference type="EMBL" id="AOP54562.1"/>
    </source>
</evidence>
<dbReference type="PATRIC" id="fig|1703.10.peg.2951"/>
<accession>A0A1D7W6F9</accession>
<evidence type="ECO:0000313" key="2">
    <source>
        <dbReference type="Proteomes" id="UP000094793"/>
    </source>
</evidence>
<name>A0A1D7W6F9_BREAU</name>
<protein>
    <submittedName>
        <fullName evidence="1">Uncharacterized protein</fullName>
    </submittedName>
</protein>
<dbReference type="Proteomes" id="UP000094793">
    <property type="component" value="Chromosome"/>
</dbReference>
<dbReference type="AlphaFoldDB" id="A0A1D7W6F9"/>
<reference evidence="2" key="1">
    <citation type="submission" date="2016-09" db="EMBL/GenBank/DDBJ databases">
        <title>Complete Genome Sequence of Brevibacterium linens SMQ-1335.</title>
        <authorList>
            <person name="de Melo A.G."/>
            <person name="Labrie S.J."/>
            <person name="Dumaresq J."/>
            <person name="Roberts R.J."/>
            <person name="Tremblay D.M."/>
            <person name="Moineau S."/>
        </authorList>
    </citation>
    <scope>NUCLEOTIDE SEQUENCE [LARGE SCALE GENOMIC DNA]</scope>
    <source>
        <strain evidence="2">SMQ-1335</strain>
    </source>
</reference>
<proteinExistence type="predicted"/>
<sequence>MEGVDGMATRLGFDGAIFVDLKDRRCSTLGVWLHPNDVWWDGRP</sequence>
<dbReference type="EMBL" id="CP017150">
    <property type="protein sequence ID" value="AOP54562.1"/>
    <property type="molecule type" value="Genomic_DNA"/>
</dbReference>
<dbReference type="KEGG" id="blin:BLSMQ_2856"/>
<organism evidence="1 2">
    <name type="scientific">Brevibacterium aurantiacum</name>
    <dbReference type="NCBI Taxonomy" id="273384"/>
    <lineage>
        <taxon>Bacteria</taxon>
        <taxon>Bacillati</taxon>
        <taxon>Actinomycetota</taxon>
        <taxon>Actinomycetes</taxon>
        <taxon>Micrococcales</taxon>
        <taxon>Brevibacteriaceae</taxon>
        <taxon>Brevibacterium</taxon>
    </lineage>
</organism>
<gene>
    <name evidence="1" type="ORF">BLSMQ_2856</name>
</gene>